<keyword evidence="2" id="KW-0342">GTP-binding</keyword>
<dbReference type="PROSITE" id="PS51417">
    <property type="entry name" value="ARF"/>
    <property type="match status" value="1"/>
</dbReference>
<dbReference type="Pfam" id="PF00025">
    <property type="entry name" value="Arf"/>
    <property type="match status" value="1"/>
</dbReference>
<dbReference type="PANTHER" id="PTHR46090">
    <property type="entry name" value="ADP-RIBOSYLATION FACTOR-LIKE PROTEIN 13B"/>
    <property type="match status" value="1"/>
</dbReference>
<feature type="region of interest" description="Disordered" evidence="3">
    <location>
        <begin position="209"/>
        <end position="481"/>
    </location>
</feature>
<feature type="compositionally biased region" description="Basic and acidic residues" evidence="3">
    <location>
        <begin position="334"/>
        <end position="354"/>
    </location>
</feature>
<dbReference type="Gene3D" id="3.40.50.300">
    <property type="entry name" value="P-loop containing nucleotide triphosphate hydrolases"/>
    <property type="match status" value="1"/>
</dbReference>
<feature type="compositionally biased region" description="Basic residues" evidence="3">
    <location>
        <begin position="374"/>
        <end position="385"/>
    </location>
</feature>
<organism evidence="4 5">
    <name type="scientific">Porites evermanni</name>
    <dbReference type="NCBI Taxonomy" id="104178"/>
    <lineage>
        <taxon>Eukaryota</taxon>
        <taxon>Metazoa</taxon>
        <taxon>Cnidaria</taxon>
        <taxon>Anthozoa</taxon>
        <taxon>Hexacorallia</taxon>
        <taxon>Scleractinia</taxon>
        <taxon>Fungiina</taxon>
        <taxon>Poritidae</taxon>
        <taxon>Porites</taxon>
    </lineage>
</organism>
<dbReference type="InterPro" id="IPR006689">
    <property type="entry name" value="Small_GTPase_ARF/SAR"/>
</dbReference>
<feature type="compositionally biased region" description="Basic residues" evidence="3">
    <location>
        <begin position="295"/>
        <end position="305"/>
    </location>
</feature>
<reference evidence="4 5" key="1">
    <citation type="submission" date="2022-05" db="EMBL/GenBank/DDBJ databases">
        <authorList>
            <consortium name="Genoscope - CEA"/>
            <person name="William W."/>
        </authorList>
    </citation>
    <scope>NUCLEOTIDE SEQUENCE [LARGE SCALE GENOMIC DNA]</scope>
</reference>
<gene>
    <name evidence="4" type="ORF">PEVE_00000523</name>
</gene>
<feature type="compositionally biased region" description="Basic and acidic residues" evidence="3">
    <location>
        <begin position="281"/>
        <end position="294"/>
    </location>
</feature>
<dbReference type="InterPro" id="IPR051995">
    <property type="entry name" value="Ciliary_GTPase"/>
</dbReference>
<proteinExistence type="predicted"/>
<dbReference type="InterPro" id="IPR005225">
    <property type="entry name" value="Small_GTP-bd"/>
</dbReference>
<evidence type="ECO:0000256" key="1">
    <source>
        <dbReference type="ARBA" id="ARBA00022741"/>
    </source>
</evidence>
<keyword evidence="1" id="KW-0547">Nucleotide-binding</keyword>
<dbReference type="PROSITE" id="PS51419">
    <property type="entry name" value="RAB"/>
    <property type="match status" value="1"/>
</dbReference>
<evidence type="ECO:0000256" key="2">
    <source>
        <dbReference type="ARBA" id="ARBA00023134"/>
    </source>
</evidence>
<evidence type="ECO:0008006" key="6">
    <source>
        <dbReference type="Google" id="ProtNLM"/>
    </source>
</evidence>
<dbReference type="NCBIfam" id="TIGR00231">
    <property type="entry name" value="small_GTP"/>
    <property type="match status" value="1"/>
</dbReference>
<dbReference type="SUPFAM" id="SSF52540">
    <property type="entry name" value="P-loop containing nucleoside triphosphate hydrolases"/>
    <property type="match status" value="1"/>
</dbReference>
<protein>
    <recommendedName>
        <fullName evidence="6">ADP-ribosylation factor-like protein 13B</fullName>
    </recommendedName>
</protein>
<dbReference type="Proteomes" id="UP001159427">
    <property type="component" value="Unassembled WGS sequence"/>
</dbReference>
<dbReference type="InterPro" id="IPR027417">
    <property type="entry name" value="P-loop_NTPase"/>
</dbReference>
<dbReference type="SMART" id="SM00178">
    <property type="entry name" value="SAR"/>
    <property type="match status" value="1"/>
</dbReference>
<feature type="compositionally biased region" description="Basic and acidic residues" evidence="3">
    <location>
        <begin position="209"/>
        <end position="242"/>
    </location>
</feature>
<evidence type="ECO:0000313" key="4">
    <source>
        <dbReference type="EMBL" id="CAH3018992.1"/>
    </source>
</evidence>
<dbReference type="SMART" id="SM00177">
    <property type="entry name" value="ARF"/>
    <property type="match status" value="1"/>
</dbReference>
<name>A0ABN8LTB4_9CNID</name>
<dbReference type="PROSITE" id="PS51422">
    <property type="entry name" value="SAR1"/>
    <property type="match status" value="1"/>
</dbReference>
<comment type="caution">
    <text evidence="4">The sequence shown here is derived from an EMBL/GenBank/DDBJ whole genome shotgun (WGS) entry which is preliminary data.</text>
</comment>
<sequence>MIGLMANCFSWLKRRREPWKKVTILMVGLDNAGKTSTVADLTGETTDGITPTIGFSNSSFSLHRFHVSLFDVGGGARIRAIWKNYYAESYGIVFVVDASDEDRLEECKKILHETEMQPRVAGKPLLILGNKQDCDGALNENDLQRRLELDTLVDRYKCPCEVFCCTAVLGKGNKVDRQIKKGFRWLLSQISSDYADLSRRVEKDIAEQKRAQEEEREHKRERVRLAKEAREKAEKEAAERAKLQAAEESDDGVVVGKDKKNKQGRGTPEHPTSPRKKKKEKEKEATPEPESSEKKTKKKKKKKKLKNEEDDDAQENTRNGDETPRSFSPIETNSRGELDKSTDNLHQEQGKDLDGFVSPRSENATTPDEGEVKKTKKKKKKRTRQNKTAPLEEEQNYELPPLKAWDSPPSTLNGTLNGFPVSGGVSPRRLEPLGPPRLPGSRGFTSPSIPEGDEESNSLPPLRGMSWTRIKPNSEDNDLVT</sequence>
<dbReference type="PANTHER" id="PTHR46090:SF2">
    <property type="entry name" value="ADP-RIBOSYLATION FACTOR-LIKE PROTEIN 13B"/>
    <property type="match status" value="1"/>
</dbReference>
<dbReference type="EMBL" id="CALNXI010000102">
    <property type="protein sequence ID" value="CAH3018992.1"/>
    <property type="molecule type" value="Genomic_DNA"/>
</dbReference>
<evidence type="ECO:0000313" key="5">
    <source>
        <dbReference type="Proteomes" id="UP001159427"/>
    </source>
</evidence>
<keyword evidence="5" id="KW-1185">Reference proteome</keyword>
<dbReference type="PRINTS" id="PR00328">
    <property type="entry name" value="SAR1GTPBP"/>
</dbReference>
<accession>A0ABN8LTB4</accession>
<evidence type="ECO:0000256" key="3">
    <source>
        <dbReference type="SAM" id="MobiDB-lite"/>
    </source>
</evidence>